<keyword evidence="5" id="KW-1185">Reference proteome</keyword>
<dbReference type="InterPro" id="IPR004314">
    <property type="entry name" value="Neprosin"/>
</dbReference>
<organism evidence="4 5">
    <name type="scientific">Actinoplanes couchii</name>
    <dbReference type="NCBI Taxonomy" id="403638"/>
    <lineage>
        <taxon>Bacteria</taxon>
        <taxon>Bacillati</taxon>
        <taxon>Actinomycetota</taxon>
        <taxon>Actinomycetes</taxon>
        <taxon>Micromonosporales</taxon>
        <taxon>Micromonosporaceae</taxon>
        <taxon>Actinoplanes</taxon>
    </lineage>
</organism>
<protein>
    <recommendedName>
        <fullName evidence="3">Neprosin PEP catalytic domain-containing protein</fullName>
    </recommendedName>
</protein>
<dbReference type="Proteomes" id="UP000612282">
    <property type="component" value="Unassembled WGS sequence"/>
</dbReference>
<feature type="compositionally biased region" description="Polar residues" evidence="1">
    <location>
        <begin position="56"/>
        <end position="67"/>
    </location>
</feature>
<feature type="chain" id="PRO_5045677345" description="Neprosin PEP catalytic domain-containing protein" evidence="2">
    <location>
        <begin position="25"/>
        <end position="342"/>
    </location>
</feature>
<dbReference type="InterPro" id="IPR053168">
    <property type="entry name" value="Glutamic_endopeptidase"/>
</dbReference>
<evidence type="ECO:0000259" key="3">
    <source>
        <dbReference type="PROSITE" id="PS52045"/>
    </source>
</evidence>
<comment type="caution">
    <text evidence="4">The sequence shown here is derived from an EMBL/GenBank/DDBJ whole genome shotgun (WGS) entry which is preliminary data.</text>
</comment>
<accession>A0ABQ3WZL0</accession>
<feature type="domain" description="Neprosin PEP catalytic" evidence="3">
    <location>
        <begin position="118"/>
        <end position="342"/>
    </location>
</feature>
<feature type="signal peptide" evidence="2">
    <location>
        <begin position="1"/>
        <end position="24"/>
    </location>
</feature>
<gene>
    <name evidence="4" type="ORF">Aco03nite_001220</name>
</gene>
<evidence type="ECO:0000256" key="1">
    <source>
        <dbReference type="SAM" id="MobiDB-lite"/>
    </source>
</evidence>
<dbReference type="PROSITE" id="PS52045">
    <property type="entry name" value="NEPROSIN_PEP_CD"/>
    <property type="match status" value="1"/>
</dbReference>
<name>A0ABQ3WZL0_9ACTN</name>
<feature type="region of interest" description="Disordered" evidence="1">
    <location>
        <begin position="25"/>
        <end position="113"/>
    </location>
</feature>
<dbReference type="PANTHER" id="PTHR31589">
    <property type="entry name" value="PROTEIN, PUTATIVE (DUF239)-RELATED-RELATED"/>
    <property type="match status" value="1"/>
</dbReference>
<keyword evidence="2" id="KW-0732">Signal</keyword>
<evidence type="ECO:0000313" key="4">
    <source>
        <dbReference type="EMBL" id="GID51718.1"/>
    </source>
</evidence>
<evidence type="ECO:0000256" key="2">
    <source>
        <dbReference type="SAM" id="SignalP"/>
    </source>
</evidence>
<sequence>MSAAALIAVMVAGVGAVSTLNAGAEENPAPAPAVTESPAQPGITPPPRLPWGQKPTEIQTGAAGTSSRRLKDAGLDAAPPDNSGAKYAPKGRTSRTGDLRSAPVAPVPPKPPALRTEALKTVAAASTVLYHYNAGSQAAVTDGAYANFGIGKPTLALTDFHSLAELAVQSADGTQVVEVGWTVDRLVNGDTEPHLFVYHWVNGVPTCYNACGFVRYSTNIRPGDTLPEDTTKKLGIQYYDGAWWVAYDTEWVGYYPASRWGGTFTQTGNVQFFGEVAALSLAPCTEMGNGRNGNSDAAAARISSVTYLNGPPVDLYVRSTSNHYDVARLSGRTFRYGGAGAC</sequence>
<dbReference type="Pfam" id="PF03080">
    <property type="entry name" value="Neprosin"/>
    <property type="match status" value="1"/>
</dbReference>
<evidence type="ECO:0000313" key="5">
    <source>
        <dbReference type="Proteomes" id="UP000612282"/>
    </source>
</evidence>
<dbReference type="PANTHER" id="PTHR31589:SF110">
    <property type="entry name" value="PROTEIN, PUTATIVE (DUF239)-RELATED"/>
    <property type="match status" value="1"/>
</dbReference>
<proteinExistence type="predicted"/>
<dbReference type="EMBL" id="BOMG01000004">
    <property type="protein sequence ID" value="GID51718.1"/>
    <property type="molecule type" value="Genomic_DNA"/>
</dbReference>
<reference evidence="4 5" key="1">
    <citation type="submission" date="2021-01" db="EMBL/GenBank/DDBJ databases">
        <title>Whole genome shotgun sequence of Actinoplanes couchii NBRC 106145.</title>
        <authorList>
            <person name="Komaki H."/>
            <person name="Tamura T."/>
        </authorList>
    </citation>
    <scope>NUCLEOTIDE SEQUENCE [LARGE SCALE GENOMIC DNA]</scope>
    <source>
        <strain evidence="4 5">NBRC 106145</strain>
    </source>
</reference>